<dbReference type="AlphaFoldDB" id="A0A7W7VFC5"/>
<dbReference type="RefSeq" id="WP_184812011.1">
    <property type="nucleotide sequence ID" value="NZ_JACHJQ010000004.1"/>
</dbReference>
<keyword evidence="1" id="KW-0805">Transcription regulation</keyword>
<keyword evidence="2" id="KW-0804">Transcription</keyword>
<dbReference type="Proteomes" id="UP000520767">
    <property type="component" value="Unassembled WGS sequence"/>
</dbReference>
<reference evidence="4 5" key="1">
    <citation type="submission" date="2020-08" db="EMBL/GenBank/DDBJ databases">
        <title>Genomic Encyclopedia of Type Strains, Phase III (KMG-III): the genomes of soil and plant-associated and newly described type strains.</title>
        <authorList>
            <person name="Whitman W."/>
        </authorList>
    </citation>
    <scope>NUCLEOTIDE SEQUENCE [LARGE SCALE GENOMIC DNA]</scope>
    <source>
        <strain evidence="4 5">CECT 8960</strain>
    </source>
</reference>
<dbReference type="InterPro" id="IPR041916">
    <property type="entry name" value="Anti_sigma_zinc_sf"/>
</dbReference>
<organism evidence="4 5">
    <name type="scientific">Actinophytocola algeriensis</name>
    <dbReference type="NCBI Taxonomy" id="1768010"/>
    <lineage>
        <taxon>Bacteria</taxon>
        <taxon>Bacillati</taxon>
        <taxon>Actinomycetota</taxon>
        <taxon>Actinomycetes</taxon>
        <taxon>Pseudonocardiales</taxon>
        <taxon>Pseudonocardiaceae</taxon>
    </lineage>
</organism>
<name>A0A7W7VFC5_9PSEU</name>
<dbReference type="Pfam" id="PF13490">
    <property type="entry name" value="zf-HC2"/>
    <property type="match status" value="1"/>
</dbReference>
<accession>A0A7W7VFC5</accession>
<evidence type="ECO:0000256" key="1">
    <source>
        <dbReference type="ARBA" id="ARBA00023015"/>
    </source>
</evidence>
<gene>
    <name evidence="4" type="ORF">FHR82_004117</name>
</gene>
<evidence type="ECO:0000259" key="3">
    <source>
        <dbReference type="Pfam" id="PF13490"/>
    </source>
</evidence>
<comment type="caution">
    <text evidence="4">The sequence shown here is derived from an EMBL/GenBank/DDBJ whole genome shotgun (WGS) entry which is preliminary data.</text>
</comment>
<evidence type="ECO:0000313" key="4">
    <source>
        <dbReference type="EMBL" id="MBB4907875.1"/>
    </source>
</evidence>
<protein>
    <submittedName>
        <fullName evidence="4">Anti-sigma factor RsiW</fullName>
    </submittedName>
</protein>
<dbReference type="InterPro" id="IPR027383">
    <property type="entry name" value="Znf_put"/>
</dbReference>
<dbReference type="EMBL" id="JACHJQ010000004">
    <property type="protein sequence ID" value="MBB4907875.1"/>
    <property type="molecule type" value="Genomic_DNA"/>
</dbReference>
<dbReference type="Gene3D" id="1.10.10.1320">
    <property type="entry name" value="Anti-sigma factor, zinc-finger domain"/>
    <property type="match status" value="1"/>
</dbReference>
<feature type="domain" description="Putative zinc-finger" evidence="3">
    <location>
        <begin position="3"/>
        <end position="36"/>
    </location>
</feature>
<sequence>MNCDELVELVTAYLDGALSPEDERRVTDHLAECDGCTTYVAQFRTTVDSLGRLPAEQVADLPEQARESLLAAFRRKHV</sequence>
<evidence type="ECO:0000256" key="2">
    <source>
        <dbReference type="ARBA" id="ARBA00023163"/>
    </source>
</evidence>
<evidence type="ECO:0000313" key="5">
    <source>
        <dbReference type="Proteomes" id="UP000520767"/>
    </source>
</evidence>
<proteinExistence type="predicted"/>
<keyword evidence="5" id="KW-1185">Reference proteome</keyword>